<evidence type="ECO:0000313" key="3">
    <source>
        <dbReference type="EMBL" id="AND38083.1"/>
    </source>
</evidence>
<dbReference type="GO" id="GO:0046677">
    <property type="term" value="P:response to antibiotic"/>
    <property type="evidence" value="ECO:0007669"/>
    <property type="project" value="InterPro"/>
</dbReference>
<evidence type="ECO:0000259" key="2">
    <source>
        <dbReference type="Pfam" id="PF13354"/>
    </source>
</evidence>
<sequence>MEVFFLKMMWVITGIVLILAAAALALFMYLKGKSSGDPESVIGYVQEHRHTDSMALVIRHNDEEWVNINEDVPLPLASTVKIMVAIEYARQAAEGEIDPQEKVDLKTLETYYVPNTDGGAHQAWINGLSENEEGVPLSEVANGMIAYSSNANTDYLLNVLGVEKVNRLADDLKLASHEKMYPIVSALFIPMELMEEKGFTKEEALKELKGMSLEEYRNRAIDIHQKWESHPPLEKGKKEILKVLDMDFQRVWSDRLPRASAGDYAELMSLLNSKSYFSKEVHSYLDPVMEQLLKNPRNREWLQHAGQKGGSTAFVFTISMYATDKEGNRTEMAFLANDLSNTEFKELSRNMNSFQLQFLTNSEFRNYVKEKLN</sequence>
<dbReference type="InterPro" id="IPR045155">
    <property type="entry name" value="Beta-lactam_cat"/>
</dbReference>
<dbReference type="InterPro" id="IPR012338">
    <property type="entry name" value="Beta-lactam/transpept-like"/>
</dbReference>
<keyword evidence="1" id="KW-0812">Transmembrane</keyword>
<dbReference type="EMBL" id="CP015506">
    <property type="protein sequence ID" value="AND38083.1"/>
    <property type="molecule type" value="Genomic_DNA"/>
</dbReference>
<name>A0A160M7A2_9BACI</name>
<dbReference type="KEGG" id="bon:A361_02730"/>
<proteinExistence type="predicted"/>
<keyword evidence="3" id="KW-0378">Hydrolase</keyword>
<evidence type="ECO:0000256" key="1">
    <source>
        <dbReference type="SAM" id="Phobius"/>
    </source>
</evidence>
<gene>
    <name evidence="3" type="ORF">A361_02730</name>
</gene>
<dbReference type="AlphaFoldDB" id="A0A160M7A2"/>
<dbReference type="SUPFAM" id="SSF56601">
    <property type="entry name" value="beta-lactamase/transpeptidase-like"/>
    <property type="match status" value="1"/>
</dbReference>
<dbReference type="Proteomes" id="UP000077856">
    <property type="component" value="Chromosome"/>
</dbReference>
<dbReference type="GO" id="GO:0004180">
    <property type="term" value="F:carboxypeptidase activity"/>
    <property type="evidence" value="ECO:0007669"/>
    <property type="project" value="UniProtKB-KW"/>
</dbReference>
<dbReference type="Gene3D" id="3.40.710.10">
    <property type="entry name" value="DD-peptidase/beta-lactamase superfamily"/>
    <property type="match status" value="1"/>
</dbReference>
<organism evidence="3 4">
    <name type="scientific">Cytobacillus oceanisediminis 2691</name>
    <dbReference type="NCBI Taxonomy" id="1196031"/>
    <lineage>
        <taxon>Bacteria</taxon>
        <taxon>Bacillati</taxon>
        <taxon>Bacillota</taxon>
        <taxon>Bacilli</taxon>
        <taxon>Bacillales</taxon>
        <taxon>Bacillaceae</taxon>
        <taxon>Cytobacillus</taxon>
    </lineage>
</organism>
<evidence type="ECO:0000313" key="4">
    <source>
        <dbReference type="Proteomes" id="UP000077856"/>
    </source>
</evidence>
<dbReference type="STRING" id="1196031.A361_02730"/>
<dbReference type="PANTHER" id="PTHR35333">
    <property type="entry name" value="BETA-LACTAMASE"/>
    <property type="match status" value="1"/>
</dbReference>
<protein>
    <submittedName>
        <fullName evidence="3">D-alanyl-D-alanine carboxypeptidase</fullName>
    </submittedName>
</protein>
<dbReference type="GO" id="GO:0030655">
    <property type="term" value="P:beta-lactam antibiotic catabolic process"/>
    <property type="evidence" value="ECO:0007669"/>
    <property type="project" value="InterPro"/>
</dbReference>
<accession>A0A160M7A2</accession>
<dbReference type="GO" id="GO:0008800">
    <property type="term" value="F:beta-lactamase activity"/>
    <property type="evidence" value="ECO:0007669"/>
    <property type="project" value="InterPro"/>
</dbReference>
<keyword evidence="1" id="KW-0472">Membrane</keyword>
<dbReference type="Pfam" id="PF13354">
    <property type="entry name" value="Beta-lactamase2"/>
    <property type="match status" value="1"/>
</dbReference>
<keyword evidence="1" id="KW-1133">Transmembrane helix</keyword>
<keyword evidence="3" id="KW-0645">Protease</keyword>
<reference evidence="3 4" key="1">
    <citation type="submission" date="2016-04" db="EMBL/GenBank/DDBJ databases">
        <title>Complete genome sequence of Bacillus oceanisediminis strain 2691.</title>
        <authorList>
            <person name="Jeong H."/>
            <person name="Kim H.J."/>
            <person name="Lee D.-W."/>
        </authorList>
    </citation>
    <scope>NUCLEOTIDE SEQUENCE [LARGE SCALE GENOMIC DNA]</scope>
    <source>
        <strain evidence="3 4">2691</strain>
    </source>
</reference>
<dbReference type="eggNOG" id="COG2367">
    <property type="taxonomic scope" value="Bacteria"/>
</dbReference>
<keyword evidence="3" id="KW-0121">Carboxypeptidase</keyword>
<feature type="transmembrane region" description="Helical" evidence="1">
    <location>
        <begin position="6"/>
        <end position="30"/>
    </location>
</feature>
<dbReference type="PANTHER" id="PTHR35333:SF3">
    <property type="entry name" value="BETA-LACTAMASE-TYPE TRANSPEPTIDASE FOLD CONTAINING PROTEIN"/>
    <property type="match status" value="1"/>
</dbReference>
<dbReference type="InterPro" id="IPR000871">
    <property type="entry name" value="Beta-lactam_class-A"/>
</dbReference>
<feature type="domain" description="Beta-lactamase class A catalytic" evidence="2">
    <location>
        <begin position="61"/>
        <end position="175"/>
    </location>
</feature>